<reference evidence="2" key="5">
    <citation type="journal article" date="2021" name="G3 (Bethesda)">
        <title>Aegilops tauschii genome assembly Aet v5.0 features greater sequence contiguity and improved annotation.</title>
        <authorList>
            <person name="Wang L."/>
            <person name="Zhu T."/>
            <person name="Rodriguez J.C."/>
            <person name="Deal K.R."/>
            <person name="Dubcovsky J."/>
            <person name="McGuire P.E."/>
            <person name="Lux T."/>
            <person name="Spannagl M."/>
            <person name="Mayer K.F.X."/>
            <person name="Baldrich P."/>
            <person name="Meyers B.C."/>
            <person name="Huo N."/>
            <person name="Gu Y.Q."/>
            <person name="Zhou H."/>
            <person name="Devos K.M."/>
            <person name="Bennetzen J.L."/>
            <person name="Unver T."/>
            <person name="Budak H."/>
            <person name="Gulick P.J."/>
            <person name="Galiba G."/>
            <person name="Kalapos B."/>
            <person name="Nelson D.R."/>
            <person name="Li P."/>
            <person name="You F.M."/>
            <person name="Luo M.C."/>
            <person name="Dvorak J."/>
        </authorList>
    </citation>
    <scope>NUCLEOTIDE SEQUENCE [LARGE SCALE GENOMIC DNA]</scope>
    <source>
        <strain evidence="2">cv. AL8/78</strain>
    </source>
</reference>
<feature type="region of interest" description="Disordered" evidence="1">
    <location>
        <begin position="1"/>
        <end position="39"/>
    </location>
</feature>
<dbReference type="PANTHER" id="PTHR47482:SF5">
    <property type="entry name" value="FAR1 DOMAIN-CONTAINING PROTEIN"/>
    <property type="match status" value="1"/>
</dbReference>
<evidence type="ECO:0000313" key="3">
    <source>
        <dbReference type="Proteomes" id="UP000015105"/>
    </source>
</evidence>
<accession>A0A453SHJ8</accession>
<keyword evidence="3" id="KW-1185">Reference proteome</keyword>
<reference evidence="3" key="1">
    <citation type="journal article" date="2014" name="Science">
        <title>Ancient hybridizations among the ancestral genomes of bread wheat.</title>
        <authorList>
            <consortium name="International Wheat Genome Sequencing Consortium,"/>
            <person name="Marcussen T."/>
            <person name="Sandve S.R."/>
            <person name="Heier L."/>
            <person name="Spannagl M."/>
            <person name="Pfeifer M."/>
            <person name="Jakobsen K.S."/>
            <person name="Wulff B.B."/>
            <person name="Steuernagel B."/>
            <person name="Mayer K.F."/>
            <person name="Olsen O.A."/>
        </authorList>
    </citation>
    <scope>NUCLEOTIDE SEQUENCE [LARGE SCALE GENOMIC DNA]</scope>
    <source>
        <strain evidence="3">cv. AL8/78</strain>
    </source>
</reference>
<dbReference type="AlphaFoldDB" id="A0A453SHJ8"/>
<dbReference type="EnsemblPlants" id="AET7Gv20943900.24">
    <property type="protein sequence ID" value="AET7Gv20943900.24"/>
    <property type="gene ID" value="AET7Gv20943900"/>
</dbReference>
<proteinExistence type="predicted"/>
<dbReference type="PANTHER" id="PTHR47482">
    <property type="entry name" value="OS11G0632001 PROTEIN"/>
    <property type="match status" value="1"/>
</dbReference>
<dbReference type="Proteomes" id="UP000015105">
    <property type="component" value="Chromosome 7D"/>
</dbReference>
<name>A0A453SHJ8_AEGTS</name>
<sequence length="106" mass="12193">FPDWTKRVGSVPPDRTHCPSKVGTLENLQGDSPRRENTTENVIKPALGTSFNSLSEFYDFYNLYSWENYFGIRYGKSRLNVTDDKMHAESSVCLCGEDVNKYMQQN</sequence>
<organism evidence="2 3">
    <name type="scientific">Aegilops tauschii subsp. strangulata</name>
    <name type="common">Goatgrass</name>
    <dbReference type="NCBI Taxonomy" id="200361"/>
    <lineage>
        <taxon>Eukaryota</taxon>
        <taxon>Viridiplantae</taxon>
        <taxon>Streptophyta</taxon>
        <taxon>Embryophyta</taxon>
        <taxon>Tracheophyta</taxon>
        <taxon>Spermatophyta</taxon>
        <taxon>Magnoliopsida</taxon>
        <taxon>Liliopsida</taxon>
        <taxon>Poales</taxon>
        <taxon>Poaceae</taxon>
        <taxon>BOP clade</taxon>
        <taxon>Pooideae</taxon>
        <taxon>Triticodae</taxon>
        <taxon>Triticeae</taxon>
        <taxon>Triticinae</taxon>
        <taxon>Aegilops</taxon>
    </lineage>
</organism>
<dbReference type="Gramene" id="AET7Gv20943900.24">
    <property type="protein sequence ID" value="AET7Gv20943900.24"/>
    <property type="gene ID" value="AET7Gv20943900"/>
</dbReference>
<evidence type="ECO:0000256" key="1">
    <source>
        <dbReference type="SAM" id="MobiDB-lite"/>
    </source>
</evidence>
<reference evidence="2" key="3">
    <citation type="journal article" date="2017" name="Nature">
        <title>Genome sequence of the progenitor of the wheat D genome Aegilops tauschii.</title>
        <authorList>
            <person name="Luo M.C."/>
            <person name="Gu Y.Q."/>
            <person name="Puiu D."/>
            <person name="Wang H."/>
            <person name="Twardziok S.O."/>
            <person name="Deal K.R."/>
            <person name="Huo N."/>
            <person name="Zhu T."/>
            <person name="Wang L."/>
            <person name="Wang Y."/>
            <person name="McGuire P.E."/>
            <person name="Liu S."/>
            <person name="Long H."/>
            <person name="Ramasamy R.K."/>
            <person name="Rodriguez J.C."/>
            <person name="Van S.L."/>
            <person name="Yuan L."/>
            <person name="Wang Z."/>
            <person name="Xia Z."/>
            <person name="Xiao L."/>
            <person name="Anderson O.D."/>
            <person name="Ouyang S."/>
            <person name="Liang Y."/>
            <person name="Zimin A.V."/>
            <person name="Pertea G."/>
            <person name="Qi P."/>
            <person name="Bennetzen J.L."/>
            <person name="Dai X."/>
            <person name="Dawson M.W."/>
            <person name="Muller H.G."/>
            <person name="Kugler K."/>
            <person name="Rivarola-Duarte L."/>
            <person name="Spannagl M."/>
            <person name="Mayer K.F.X."/>
            <person name="Lu F.H."/>
            <person name="Bevan M.W."/>
            <person name="Leroy P."/>
            <person name="Li P."/>
            <person name="You F.M."/>
            <person name="Sun Q."/>
            <person name="Liu Z."/>
            <person name="Lyons E."/>
            <person name="Wicker T."/>
            <person name="Salzberg S.L."/>
            <person name="Devos K.M."/>
            <person name="Dvorak J."/>
        </authorList>
    </citation>
    <scope>NUCLEOTIDE SEQUENCE [LARGE SCALE GENOMIC DNA]</scope>
    <source>
        <strain evidence="2">cv. AL8/78</strain>
    </source>
</reference>
<evidence type="ECO:0008006" key="4">
    <source>
        <dbReference type="Google" id="ProtNLM"/>
    </source>
</evidence>
<evidence type="ECO:0000313" key="2">
    <source>
        <dbReference type="EnsemblPlants" id="AET7Gv20943900.24"/>
    </source>
</evidence>
<reference evidence="2" key="4">
    <citation type="submission" date="2019-03" db="UniProtKB">
        <authorList>
            <consortium name="EnsemblPlants"/>
        </authorList>
    </citation>
    <scope>IDENTIFICATION</scope>
</reference>
<protein>
    <recommendedName>
        <fullName evidence="4">FAR1 domain-containing protein</fullName>
    </recommendedName>
</protein>
<reference evidence="3" key="2">
    <citation type="journal article" date="2017" name="Nat. Plants">
        <title>The Aegilops tauschii genome reveals multiple impacts of transposons.</title>
        <authorList>
            <person name="Zhao G."/>
            <person name="Zou C."/>
            <person name="Li K."/>
            <person name="Wang K."/>
            <person name="Li T."/>
            <person name="Gao L."/>
            <person name="Zhang X."/>
            <person name="Wang H."/>
            <person name="Yang Z."/>
            <person name="Liu X."/>
            <person name="Jiang W."/>
            <person name="Mao L."/>
            <person name="Kong X."/>
            <person name="Jiao Y."/>
            <person name="Jia J."/>
        </authorList>
    </citation>
    <scope>NUCLEOTIDE SEQUENCE [LARGE SCALE GENOMIC DNA]</scope>
    <source>
        <strain evidence="3">cv. AL8/78</strain>
    </source>
</reference>